<proteinExistence type="predicted"/>
<organism evidence="1">
    <name type="scientific">Arion vulgaris</name>
    <dbReference type="NCBI Taxonomy" id="1028688"/>
    <lineage>
        <taxon>Eukaryota</taxon>
        <taxon>Metazoa</taxon>
        <taxon>Spiralia</taxon>
        <taxon>Lophotrochozoa</taxon>
        <taxon>Mollusca</taxon>
        <taxon>Gastropoda</taxon>
        <taxon>Heterobranchia</taxon>
        <taxon>Euthyneura</taxon>
        <taxon>Panpulmonata</taxon>
        <taxon>Eupulmonata</taxon>
        <taxon>Stylommatophora</taxon>
        <taxon>Helicina</taxon>
        <taxon>Arionoidea</taxon>
        <taxon>Arionidae</taxon>
        <taxon>Arion</taxon>
    </lineage>
</organism>
<name>A0A0B6YUG7_9EUPU</name>
<accession>A0A0B6YUG7</accession>
<dbReference type="EMBL" id="HACG01012265">
    <property type="protein sequence ID" value="CEK59130.1"/>
    <property type="molecule type" value="Transcribed_RNA"/>
</dbReference>
<gene>
    <name evidence="1" type="primary">ORF35264</name>
</gene>
<sequence length="98" mass="11251">LLSVSRRQTRYVWTQPLWDSASLRTEHIAFMNVSTLLPYHMVALLSQPALSDHHATIYFQNHHVEVGYDLGQFTVTLCPFKGCPLTLLHLCPLTLLYL</sequence>
<protein>
    <submittedName>
        <fullName evidence="1">Uncharacterized protein</fullName>
    </submittedName>
</protein>
<dbReference type="AlphaFoldDB" id="A0A0B6YUG7"/>
<reference evidence="1" key="1">
    <citation type="submission" date="2014-12" db="EMBL/GenBank/DDBJ databases">
        <title>Insight into the proteome of Arion vulgaris.</title>
        <authorList>
            <person name="Aradska J."/>
            <person name="Bulat T."/>
            <person name="Smidak R."/>
            <person name="Sarate P."/>
            <person name="Gangsoo J."/>
            <person name="Sialana F."/>
            <person name="Bilban M."/>
            <person name="Lubec G."/>
        </authorList>
    </citation>
    <scope>NUCLEOTIDE SEQUENCE</scope>
    <source>
        <tissue evidence="1">Skin</tissue>
    </source>
</reference>
<feature type="non-terminal residue" evidence="1">
    <location>
        <position position="98"/>
    </location>
</feature>
<evidence type="ECO:0000313" key="1">
    <source>
        <dbReference type="EMBL" id="CEK59130.1"/>
    </source>
</evidence>
<feature type="non-terminal residue" evidence="1">
    <location>
        <position position="1"/>
    </location>
</feature>